<dbReference type="OrthoDB" id="9812123at2"/>
<dbReference type="EC" id="2.7.1.40" evidence="7 19"/>
<dbReference type="GO" id="GO:0004743">
    <property type="term" value="F:pyruvate kinase activity"/>
    <property type="evidence" value="ECO:0007669"/>
    <property type="project" value="UniProtKB-UniRule"/>
</dbReference>
<keyword evidence="10" id="KW-0479">Metal-binding</keyword>
<dbReference type="InterPro" id="IPR001697">
    <property type="entry name" value="Pyr_Knase"/>
</dbReference>
<dbReference type="Proteomes" id="UP000273145">
    <property type="component" value="Chromosome"/>
</dbReference>
<evidence type="ECO:0000256" key="17">
    <source>
        <dbReference type="ARBA" id="ARBA00023317"/>
    </source>
</evidence>
<proteinExistence type="inferred from homology"/>
<evidence type="ECO:0000256" key="11">
    <source>
        <dbReference type="ARBA" id="ARBA00022741"/>
    </source>
</evidence>
<dbReference type="Gene3D" id="2.40.33.10">
    <property type="entry name" value="PK beta-barrel domain-like"/>
    <property type="match status" value="1"/>
</dbReference>
<dbReference type="NCBIfam" id="NF004978">
    <property type="entry name" value="PRK06354.1"/>
    <property type="match status" value="1"/>
</dbReference>
<dbReference type="InterPro" id="IPR015806">
    <property type="entry name" value="Pyrv_Knase_insert_dom_sf"/>
</dbReference>
<evidence type="ECO:0000256" key="12">
    <source>
        <dbReference type="ARBA" id="ARBA00022777"/>
    </source>
</evidence>
<dbReference type="InterPro" id="IPR015795">
    <property type="entry name" value="Pyrv_Knase_C"/>
</dbReference>
<evidence type="ECO:0000259" key="21">
    <source>
        <dbReference type="Pfam" id="PF00224"/>
    </source>
</evidence>
<dbReference type="InterPro" id="IPR018209">
    <property type="entry name" value="Pyrv_Knase_AS"/>
</dbReference>
<dbReference type="FunFam" id="3.20.20.60:FF:000001">
    <property type="entry name" value="Pyruvate kinase"/>
    <property type="match status" value="1"/>
</dbReference>
<dbReference type="Gene3D" id="3.20.20.60">
    <property type="entry name" value="Phosphoenolpyruvate-binding domains"/>
    <property type="match status" value="1"/>
</dbReference>
<evidence type="ECO:0000256" key="19">
    <source>
        <dbReference type="NCBIfam" id="TIGR01064"/>
    </source>
</evidence>
<evidence type="ECO:0000256" key="16">
    <source>
        <dbReference type="ARBA" id="ARBA00023152"/>
    </source>
</evidence>
<dbReference type="KEGG" id="plen:EIM92_19590"/>
<dbReference type="InterPro" id="IPR011037">
    <property type="entry name" value="Pyrv_Knase-like_insert_dom_sf"/>
</dbReference>
<dbReference type="InterPro" id="IPR015793">
    <property type="entry name" value="Pyrv_Knase_brl"/>
</dbReference>
<evidence type="ECO:0000256" key="4">
    <source>
        <dbReference type="ARBA" id="ARBA00006237"/>
    </source>
</evidence>
<dbReference type="CDD" id="cd00288">
    <property type="entry name" value="Pyruvate_Kinase"/>
    <property type="match status" value="1"/>
</dbReference>
<dbReference type="Pfam" id="PF02887">
    <property type="entry name" value="PK_C"/>
    <property type="match status" value="1"/>
</dbReference>
<evidence type="ECO:0000256" key="1">
    <source>
        <dbReference type="ARBA" id="ARBA00001946"/>
    </source>
</evidence>
<evidence type="ECO:0000256" key="20">
    <source>
        <dbReference type="RuleBase" id="RU000504"/>
    </source>
</evidence>
<keyword evidence="14 20" id="KW-0460">Magnesium</keyword>
<dbReference type="GO" id="GO:0005524">
    <property type="term" value="F:ATP binding"/>
    <property type="evidence" value="ECO:0007669"/>
    <property type="project" value="UniProtKB-KW"/>
</dbReference>
<feature type="domain" description="Pyruvate kinase barrel" evidence="21">
    <location>
        <begin position="1"/>
        <end position="323"/>
    </location>
</feature>
<evidence type="ECO:0000256" key="5">
    <source>
        <dbReference type="ARBA" id="ARBA00008663"/>
    </source>
</evidence>
<comment type="catalytic activity">
    <reaction evidence="18 20">
        <text>pyruvate + ATP = phosphoenolpyruvate + ADP + H(+)</text>
        <dbReference type="Rhea" id="RHEA:18157"/>
        <dbReference type="ChEBI" id="CHEBI:15361"/>
        <dbReference type="ChEBI" id="CHEBI:15378"/>
        <dbReference type="ChEBI" id="CHEBI:30616"/>
        <dbReference type="ChEBI" id="CHEBI:58702"/>
        <dbReference type="ChEBI" id="CHEBI:456216"/>
        <dbReference type="EC" id="2.7.1.40"/>
    </reaction>
</comment>
<dbReference type="UniPathway" id="UPA00109">
    <property type="reaction ID" value="UER00188"/>
</dbReference>
<evidence type="ECO:0000256" key="3">
    <source>
        <dbReference type="ARBA" id="ARBA00004997"/>
    </source>
</evidence>
<evidence type="ECO:0000256" key="13">
    <source>
        <dbReference type="ARBA" id="ARBA00022840"/>
    </source>
</evidence>
<evidence type="ECO:0000256" key="14">
    <source>
        <dbReference type="ARBA" id="ARBA00022842"/>
    </source>
</evidence>
<keyword evidence="16 20" id="KW-0324">Glycolysis</keyword>
<protein>
    <recommendedName>
        <fullName evidence="8 19">Pyruvate kinase</fullName>
        <ecNumber evidence="7 19">2.7.1.40</ecNumber>
    </recommendedName>
</protein>
<dbReference type="PROSITE" id="PS00110">
    <property type="entry name" value="PYRUVATE_KINASE"/>
    <property type="match status" value="1"/>
</dbReference>
<dbReference type="NCBIfam" id="NF004491">
    <property type="entry name" value="PRK05826.1"/>
    <property type="match status" value="1"/>
</dbReference>
<comment type="similarity">
    <text evidence="5 20">Belongs to the pyruvate kinase family.</text>
</comment>
<dbReference type="PRINTS" id="PR01050">
    <property type="entry name" value="PYRUVTKNASE"/>
</dbReference>
<evidence type="ECO:0000313" key="23">
    <source>
        <dbReference type="EMBL" id="AZK48100.1"/>
    </source>
</evidence>
<comment type="pathway">
    <text evidence="3 20">Carbohydrate degradation; glycolysis; pyruvate from D-glyceraldehyde 3-phosphate: step 5/5.</text>
</comment>
<comment type="cofactor">
    <cofactor evidence="1">
        <name>Mg(2+)</name>
        <dbReference type="ChEBI" id="CHEBI:18420"/>
    </cofactor>
</comment>
<dbReference type="InterPro" id="IPR036918">
    <property type="entry name" value="Pyrv_Knase_C_sf"/>
</dbReference>
<name>A0A3S8RYU4_9BACL</name>
<comment type="cofactor">
    <cofactor evidence="2">
        <name>K(+)</name>
        <dbReference type="ChEBI" id="CHEBI:29103"/>
    </cofactor>
</comment>
<evidence type="ECO:0000256" key="7">
    <source>
        <dbReference type="ARBA" id="ARBA00012142"/>
    </source>
</evidence>
<dbReference type="InterPro" id="IPR040442">
    <property type="entry name" value="Pyrv_kinase-like_dom_sf"/>
</dbReference>
<keyword evidence="17 23" id="KW-0670">Pyruvate</keyword>
<evidence type="ECO:0000256" key="9">
    <source>
        <dbReference type="ARBA" id="ARBA00022679"/>
    </source>
</evidence>
<evidence type="ECO:0000256" key="18">
    <source>
        <dbReference type="ARBA" id="ARBA00048152"/>
    </source>
</evidence>
<gene>
    <name evidence="23" type="primary">pyk</name>
    <name evidence="23" type="ORF">EIM92_19590</name>
</gene>
<evidence type="ECO:0000256" key="8">
    <source>
        <dbReference type="ARBA" id="ARBA00018587"/>
    </source>
</evidence>
<keyword evidence="9 20" id="KW-0808">Transferase</keyword>
<dbReference type="PANTHER" id="PTHR11817">
    <property type="entry name" value="PYRUVATE KINASE"/>
    <property type="match status" value="1"/>
</dbReference>
<keyword evidence="11" id="KW-0547">Nucleotide-binding</keyword>
<dbReference type="GO" id="GO:0016301">
    <property type="term" value="F:kinase activity"/>
    <property type="evidence" value="ECO:0007669"/>
    <property type="project" value="UniProtKB-KW"/>
</dbReference>
<dbReference type="SUPFAM" id="SSF50800">
    <property type="entry name" value="PK beta-barrel domain-like"/>
    <property type="match status" value="1"/>
</dbReference>
<organism evidence="23 24">
    <name type="scientific">Paenibacillus lentus</name>
    <dbReference type="NCBI Taxonomy" id="1338368"/>
    <lineage>
        <taxon>Bacteria</taxon>
        <taxon>Bacillati</taxon>
        <taxon>Bacillota</taxon>
        <taxon>Bacilli</taxon>
        <taxon>Bacillales</taxon>
        <taxon>Paenibacillaceae</taxon>
        <taxon>Paenibacillus</taxon>
    </lineage>
</organism>
<evidence type="ECO:0000256" key="10">
    <source>
        <dbReference type="ARBA" id="ARBA00022723"/>
    </source>
</evidence>
<dbReference type="RefSeq" id="WP_125084265.1">
    <property type="nucleotide sequence ID" value="NZ_CP034248.1"/>
</dbReference>
<evidence type="ECO:0000259" key="22">
    <source>
        <dbReference type="Pfam" id="PF02887"/>
    </source>
</evidence>
<keyword evidence="12 20" id="KW-0418">Kinase</keyword>
<dbReference type="Gene3D" id="3.40.1380.20">
    <property type="entry name" value="Pyruvate kinase, C-terminal domain"/>
    <property type="match status" value="1"/>
</dbReference>
<evidence type="ECO:0000313" key="24">
    <source>
        <dbReference type="Proteomes" id="UP000273145"/>
    </source>
</evidence>
<dbReference type="AlphaFoldDB" id="A0A3S8RYU4"/>
<evidence type="ECO:0000256" key="6">
    <source>
        <dbReference type="ARBA" id="ARBA00011881"/>
    </source>
</evidence>
<dbReference type="GO" id="GO:0030955">
    <property type="term" value="F:potassium ion binding"/>
    <property type="evidence" value="ECO:0007669"/>
    <property type="project" value="UniProtKB-UniRule"/>
</dbReference>
<dbReference type="NCBIfam" id="TIGR01064">
    <property type="entry name" value="pyruv_kin"/>
    <property type="match status" value="1"/>
</dbReference>
<dbReference type="SUPFAM" id="SSF52935">
    <property type="entry name" value="PK C-terminal domain-like"/>
    <property type="match status" value="1"/>
</dbReference>
<dbReference type="FunFam" id="2.40.33.10:FF:000001">
    <property type="entry name" value="Pyruvate kinase"/>
    <property type="match status" value="1"/>
</dbReference>
<feature type="domain" description="Pyruvate kinase C-terminal" evidence="22">
    <location>
        <begin position="356"/>
        <end position="468"/>
    </location>
</feature>
<dbReference type="InterPro" id="IPR015813">
    <property type="entry name" value="Pyrv/PenolPyrv_kinase-like_dom"/>
</dbReference>
<dbReference type="Pfam" id="PF00224">
    <property type="entry name" value="PK"/>
    <property type="match status" value="1"/>
</dbReference>
<accession>A0A3S8RYU4</accession>
<dbReference type="EMBL" id="CP034248">
    <property type="protein sequence ID" value="AZK48100.1"/>
    <property type="molecule type" value="Genomic_DNA"/>
</dbReference>
<dbReference type="SUPFAM" id="SSF51621">
    <property type="entry name" value="Phosphoenolpyruvate/pyruvate domain"/>
    <property type="match status" value="1"/>
</dbReference>
<comment type="similarity">
    <text evidence="4">In the C-terminal section; belongs to the PEP-utilizing enzyme family.</text>
</comment>
<dbReference type="GO" id="GO:0006950">
    <property type="term" value="P:response to stress"/>
    <property type="evidence" value="ECO:0007669"/>
    <property type="project" value="UniProtKB-ARBA"/>
</dbReference>
<sequence>MRKTKIVCTIGPSSESLENIKKLIMAGMNVARLNFSHGDFEEHGNRIKVIRQASEELGKSIAILLDTKGPEIRTGKLKEEPIELVQDEFITLTTEEILGDKDRISITYENLPQDVEVGSTILIDDGLIGLTVVDIQGTEIKCRVINGGPIKSKKGVNVPGVDISLPGITDKDANDILFGIEQGIDFVAASFVRKASDVLEIRQLLERNNAAHIQIISKIENQQGIDNLDEILEVSDGLMVARGDLGVEIPAEDVPLAQKKMIEKCNRVGKPVITATQMLDSMQRNPRPTRAEASDVANAIFDGTDAIMLSGETAAGRYPVESVLTMSRIAEKAESALEYREIFVKQSNAQQTTVTEAISQAVANSALELNAKAIITSTETGYTARMVSKYRPKAPIIAVTTQDNTLRRLALNWGVTPVKGNVASSTDEMFDMAMKGGLDSGVVKEGDLVVITAGVPLGRSGSTNLVKIGQVRK</sequence>
<keyword evidence="24" id="KW-1185">Reference proteome</keyword>
<keyword evidence="15" id="KW-0630">Potassium</keyword>
<keyword evidence="13" id="KW-0067">ATP-binding</keyword>
<comment type="subunit">
    <text evidence="6">Homotetramer.</text>
</comment>
<reference evidence="23 24" key="1">
    <citation type="submission" date="2018-11" db="EMBL/GenBank/DDBJ databases">
        <title>Genome sequencing of Paenibacillus lentus DSM25539(T).</title>
        <authorList>
            <person name="Kook J.-K."/>
            <person name="Park S.-N."/>
            <person name="Lim Y.K."/>
        </authorList>
    </citation>
    <scope>NUCLEOTIDE SEQUENCE [LARGE SCALE GENOMIC DNA]</scope>
    <source>
        <strain evidence="23 24">DSM 25539</strain>
    </source>
</reference>
<evidence type="ECO:0000256" key="2">
    <source>
        <dbReference type="ARBA" id="ARBA00001958"/>
    </source>
</evidence>
<dbReference type="GO" id="GO:0000287">
    <property type="term" value="F:magnesium ion binding"/>
    <property type="evidence" value="ECO:0007669"/>
    <property type="project" value="UniProtKB-UniRule"/>
</dbReference>
<dbReference type="FunFam" id="3.40.1380.20:FF:000013">
    <property type="entry name" value="Pyruvate kinase"/>
    <property type="match status" value="1"/>
</dbReference>
<evidence type="ECO:0000256" key="15">
    <source>
        <dbReference type="ARBA" id="ARBA00022958"/>
    </source>
</evidence>